<dbReference type="InterPro" id="IPR004394">
    <property type="entry name" value="Iojap/RsfS/C7orf30"/>
</dbReference>
<dbReference type="PANTHER" id="PTHR21043">
    <property type="entry name" value="IOJAP SUPERFAMILY ORTHOLOG"/>
    <property type="match status" value="1"/>
</dbReference>
<dbReference type="EMBL" id="FOCG01000001">
    <property type="protein sequence ID" value="SEM60612.1"/>
    <property type="molecule type" value="Genomic_DNA"/>
</dbReference>
<dbReference type="SUPFAM" id="SSF81301">
    <property type="entry name" value="Nucleotidyltransferase"/>
    <property type="match status" value="1"/>
</dbReference>
<comment type="subunit">
    <text evidence="2">Interacts with ribosomal protein uL14 (rplN).</text>
</comment>
<dbReference type="HAMAP" id="MF_01477">
    <property type="entry name" value="Iojap_RsfS"/>
    <property type="match status" value="1"/>
</dbReference>
<dbReference type="AlphaFoldDB" id="A0A1H7ZPS5"/>
<keyword evidence="2" id="KW-0963">Cytoplasm</keyword>
<dbReference type="NCBIfam" id="TIGR00090">
    <property type="entry name" value="rsfS_iojap_ybeB"/>
    <property type="match status" value="1"/>
</dbReference>
<reference evidence="3 4" key="1">
    <citation type="submission" date="2016-10" db="EMBL/GenBank/DDBJ databases">
        <authorList>
            <person name="de Groot N.N."/>
        </authorList>
    </citation>
    <scope>NUCLEOTIDE SEQUENCE [LARGE SCALE GENOMIC DNA]</scope>
    <source>
        <strain evidence="3 4">CGMCC 1.5070</strain>
    </source>
</reference>
<sequence length="119" mass="13308">MTSLDMTKKIASVLDAKKAQDIKAIRISKVTSIADYFIIASATNTTQVKALADEVEDQMTKLGYEPKAVEGYVSASWIVLDYYDVIVHIFCGDIREFYSLERLWSDGDSVDLSDVLTED</sequence>
<dbReference type="Pfam" id="PF02410">
    <property type="entry name" value="RsfS"/>
    <property type="match status" value="1"/>
</dbReference>
<organism evidence="3 4">
    <name type="scientific">Hydrogenoanaerobacterium saccharovorans</name>
    <dbReference type="NCBI Taxonomy" id="474960"/>
    <lineage>
        <taxon>Bacteria</taxon>
        <taxon>Bacillati</taxon>
        <taxon>Bacillota</taxon>
        <taxon>Clostridia</taxon>
        <taxon>Eubacteriales</taxon>
        <taxon>Oscillospiraceae</taxon>
        <taxon>Hydrogenoanaerobacterium</taxon>
    </lineage>
</organism>
<keyword evidence="2" id="KW-0678">Repressor</keyword>
<dbReference type="GO" id="GO:0090071">
    <property type="term" value="P:negative regulation of ribosome biogenesis"/>
    <property type="evidence" value="ECO:0007669"/>
    <property type="project" value="UniProtKB-UniRule"/>
</dbReference>
<comment type="similarity">
    <text evidence="1 2">Belongs to the Iojap/RsfS family.</text>
</comment>
<evidence type="ECO:0000256" key="1">
    <source>
        <dbReference type="ARBA" id="ARBA00010574"/>
    </source>
</evidence>
<comment type="subcellular location">
    <subcellularLocation>
        <location evidence="2">Cytoplasm</location>
    </subcellularLocation>
</comment>
<dbReference type="Gene3D" id="3.30.460.10">
    <property type="entry name" value="Beta Polymerase, domain 2"/>
    <property type="match status" value="1"/>
</dbReference>
<dbReference type="GO" id="GO:0042256">
    <property type="term" value="P:cytosolic ribosome assembly"/>
    <property type="evidence" value="ECO:0007669"/>
    <property type="project" value="UniProtKB-UniRule"/>
</dbReference>
<gene>
    <name evidence="2" type="primary">rsfS</name>
    <name evidence="3" type="ORF">SAMN05216180_0821</name>
</gene>
<dbReference type="PANTHER" id="PTHR21043:SF0">
    <property type="entry name" value="MITOCHONDRIAL ASSEMBLY OF RIBOSOMAL LARGE SUBUNIT PROTEIN 1"/>
    <property type="match status" value="1"/>
</dbReference>
<dbReference type="RefSeq" id="WP_092751900.1">
    <property type="nucleotide sequence ID" value="NZ_FOCG01000001.1"/>
</dbReference>
<evidence type="ECO:0000256" key="2">
    <source>
        <dbReference type="HAMAP-Rule" id="MF_01477"/>
    </source>
</evidence>
<dbReference type="InterPro" id="IPR043519">
    <property type="entry name" value="NT_sf"/>
</dbReference>
<protein>
    <recommendedName>
        <fullName evidence="2">Ribosomal silencing factor RsfS</fullName>
    </recommendedName>
</protein>
<proteinExistence type="inferred from homology"/>
<name>A0A1H7ZPS5_9FIRM</name>
<dbReference type="GO" id="GO:0005737">
    <property type="term" value="C:cytoplasm"/>
    <property type="evidence" value="ECO:0007669"/>
    <property type="project" value="UniProtKB-SubCell"/>
</dbReference>
<dbReference type="STRING" id="474960.SAMN05216180_0821"/>
<dbReference type="OrthoDB" id="9793681at2"/>
<evidence type="ECO:0000313" key="3">
    <source>
        <dbReference type="EMBL" id="SEM60612.1"/>
    </source>
</evidence>
<dbReference type="Proteomes" id="UP000199158">
    <property type="component" value="Unassembled WGS sequence"/>
</dbReference>
<evidence type="ECO:0000313" key="4">
    <source>
        <dbReference type="Proteomes" id="UP000199158"/>
    </source>
</evidence>
<keyword evidence="2" id="KW-0810">Translation regulation</keyword>
<dbReference type="GO" id="GO:0017148">
    <property type="term" value="P:negative regulation of translation"/>
    <property type="evidence" value="ECO:0007669"/>
    <property type="project" value="UniProtKB-UniRule"/>
</dbReference>
<accession>A0A1H7ZPS5</accession>
<keyword evidence="4" id="KW-1185">Reference proteome</keyword>
<comment type="function">
    <text evidence="2">Functions as a ribosomal silencing factor. Interacts with ribosomal protein uL14 (rplN), blocking formation of intersubunit bridge B8. Prevents association of the 30S and 50S ribosomal subunits and the formation of functional ribosomes, thus repressing translation.</text>
</comment>
<dbReference type="GO" id="GO:0043023">
    <property type="term" value="F:ribosomal large subunit binding"/>
    <property type="evidence" value="ECO:0007669"/>
    <property type="project" value="TreeGrafter"/>
</dbReference>